<proteinExistence type="inferred from homology"/>
<sequence>MKEIVLNAKVSENESYNSKFMYPEGGAIEFINAIASEVDTSKIRLNTSVEKINLEHKTITLSTGEVLPYDKLINTAPITNLYKMTDLDFVADHYSSNSVLVFNLGFDKPANFNHHWVYFPDKKTSFYRIGYYNNILSEDKMSLYVEVGAPSGTKVEPDELLSSVLDDLRELKIVTDQNLVDWQFIKMDPAYVHINKFSEADKAKKKTILEQSSVYSIGRYGSWTYCSIEDNIIEAKELVSKNESQ</sequence>
<comment type="similarity">
    <text evidence="1">Belongs to the carotenoid/retinoid oxidoreductase family.</text>
</comment>
<reference evidence="3 4" key="2">
    <citation type="submission" date="2014-09" db="EMBL/GenBank/DDBJ databases">
        <authorList>
            <consortium name="NBRP consortium"/>
            <person name="Sawabe T."/>
            <person name="Meirelles P."/>
            <person name="Nakanishi M."/>
            <person name="Sayaka M."/>
            <person name="Hattori M."/>
            <person name="Ohkuma M."/>
        </authorList>
    </citation>
    <scope>NUCLEOTIDE SEQUENCE [LARGE SCALE GENOMIC DNA]</scope>
    <source>
        <strain evidence="4">JCM19235</strain>
    </source>
</reference>
<gene>
    <name evidence="3" type="ORF">JCM19235_2788</name>
</gene>
<dbReference type="Gene3D" id="3.50.50.60">
    <property type="entry name" value="FAD/NAD(P)-binding domain"/>
    <property type="match status" value="1"/>
</dbReference>
<dbReference type="EMBL" id="BBMR01000011">
    <property type="protein sequence ID" value="GAL22094.1"/>
    <property type="molecule type" value="Genomic_DNA"/>
</dbReference>
<dbReference type="Proteomes" id="UP000029228">
    <property type="component" value="Unassembled WGS sequence"/>
</dbReference>
<protein>
    <submittedName>
        <fullName evidence="3">Amine oxidase flavin-containing</fullName>
    </submittedName>
</protein>
<evidence type="ECO:0000313" key="4">
    <source>
        <dbReference type="Proteomes" id="UP000029228"/>
    </source>
</evidence>
<dbReference type="GO" id="GO:0016491">
    <property type="term" value="F:oxidoreductase activity"/>
    <property type="evidence" value="ECO:0007669"/>
    <property type="project" value="InterPro"/>
</dbReference>
<name>A0A090S6H1_9VIBR</name>
<evidence type="ECO:0000256" key="1">
    <source>
        <dbReference type="ARBA" id="ARBA00006046"/>
    </source>
</evidence>
<dbReference type="Pfam" id="PF01593">
    <property type="entry name" value="Amino_oxidase"/>
    <property type="match status" value="1"/>
</dbReference>
<dbReference type="InterPro" id="IPR002937">
    <property type="entry name" value="Amino_oxidase"/>
</dbReference>
<feature type="domain" description="Amine oxidase" evidence="2">
    <location>
        <begin position="19"/>
        <end position="171"/>
    </location>
</feature>
<dbReference type="SUPFAM" id="SSF51905">
    <property type="entry name" value="FAD/NAD(P)-binding domain"/>
    <property type="match status" value="1"/>
</dbReference>
<dbReference type="STRING" id="990268.JCM19235_2788"/>
<keyword evidence="4" id="KW-1185">Reference proteome</keyword>
<dbReference type="PANTHER" id="PTHR43734:SF4">
    <property type="entry name" value="AMINE OXIDASE DOMAIN-CONTAINING PROTEIN"/>
    <property type="match status" value="1"/>
</dbReference>
<comment type="caution">
    <text evidence="3">The sequence shown here is derived from an EMBL/GenBank/DDBJ whole genome shotgun (WGS) entry which is preliminary data.</text>
</comment>
<accession>A0A090S6H1</accession>
<dbReference type="PANTHER" id="PTHR43734">
    <property type="entry name" value="PHYTOENE DESATURASE"/>
    <property type="match status" value="1"/>
</dbReference>
<evidence type="ECO:0000313" key="3">
    <source>
        <dbReference type="EMBL" id="GAL22094.1"/>
    </source>
</evidence>
<organism evidence="3 4">
    <name type="scientific">Vibrio maritimus</name>
    <dbReference type="NCBI Taxonomy" id="990268"/>
    <lineage>
        <taxon>Bacteria</taxon>
        <taxon>Pseudomonadati</taxon>
        <taxon>Pseudomonadota</taxon>
        <taxon>Gammaproteobacteria</taxon>
        <taxon>Vibrionales</taxon>
        <taxon>Vibrionaceae</taxon>
        <taxon>Vibrio</taxon>
    </lineage>
</organism>
<dbReference type="InterPro" id="IPR036188">
    <property type="entry name" value="FAD/NAD-bd_sf"/>
</dbReference>
<dbReference type="AlphaFoldDB" id="A0A090S6H1"/>
<evidence type="ECO:0000259" key="2">
    <source>
        <dbReference type="Pfam" id="PF01593"/>
    </source>
</evidence>
<reference evidence="3 4" key="1">
    <citation type="submission" date="2014-09" db="EMBL/GenBank/DDBJ databases">
        <title>Vibrio maritimus JCM 19235. (C45) whole genome shotgun sequence.</title>
        <authorList>
            <person name="Sawabe T."/>
            <person name="Meirelles P."/>
            <person name="Nakanishi M."/>
            <person name="Sayaka M."/>
            <person name="Hattori M."/>
            <person name="Ohkuma M."/>
        </authorList>
    </citation>
    <scope>NUCLEOTIDE SEQUENCE [LARGE SCALE GENOMIC DNA]</scope>
    <source>
        <strain evidence="4">JCM19235</strain>
    </source>
</reference>